<gene>
    <name evidence="4" type="ORF">E2R65_05465</name>
    <name evidence="3" type="ORF">GGR35_001531</name>
</gene>
<evidence type="ECO:0000313" key="6">
    <source>
        <dbReference type="Proteomes" id="UP000583101"/>
    </source>
</evidence>
<evidence type="ECO:0000313" key="4">
    <source>
        <dbReference type="EMBL" id="TEW67438.1"/>
    </source>
</evidence>
<feature type="signal peptide" evidence="1">
    <location>
        <begin position="1"/>
        <end position="24"/>
    </location>
</feature>
<dbReference type="PROSITE" id="PS51352">
    <property type="entry name" value="THIOREDOXIN_2"/>
    <property type="match status" value="1"/>
</dbReference>
<dbReference type="InterPro" id="IPR050553">
    <property type="entry name" value="Thioredoxin_ResA/DsbE_sf"/>
</dbReference>
<dbReference type="Proteomes" id="UP000583101">
    <property type="component" value="Unassembled WGS sequence"/>
</dbReference>
<evidence type="ECO:0000313" key="5">
    <source>
        <dbReference type="Proteomes" id="UP000297248"/>
    </source>
</evidence>
<evidence type="ECO:0000259" key="2">
    <source>
        <dbReference type="PROSITE" id="PS51352"/>
    </source>
</evidence>
<dbReference type="RefSeq" id="WP_134335491.1">
    <property type="nucleotide sequence ID" value="NZ_SNQG01000002.1"/>
</dbReference>
<keyword evidence="6" id="KW-1185">Reference proteome</keyword>
<protein>
    <submittedName>
        <fullName evidence="3">Thiol-disulfide isomerase/thioredoxin</fullName>
    </submittedName>
    <submittedName>
        <fullName evidence="4">TlpA family protein disulfide reductase</fullName>
    </submittedName>
</protein>
<dbReference type="InterPro" id="IPR012336">
    <property type="entry name" value="Thioredoxin-like_fold"/>
</dbReference>
<dbReference type="Pfam" id="PF13905">
    <property type="entry name" value="Thioredoxin_8"/>
    <property type="match status" value="1"/>
</dbReference>
<dbReference type="PANTHER" id="PTHR42852:SF13">
    <property type="entry name" value="PROTEIN DIPZ"/>
    <property type="match status" value="1"/>
</dbReference>
<dbReference type="Gene3D" id="3.40.30.10">
    <property type="entry name" value="Glutaredoxin"/>
    <property type="match status" value="1"/>
</dbReference>
<feature type="chain" id="PRO_5044616539" evidence="1">
    <location>
        <begin position="25"/>
        <end position="435"/>
    </location>
</feature>
<reference evidence="4 5" key="1">
    <citation type="journal article" date="2016" name="Int. J. Syst. Evol. Microbiol.">
        <title>Proposal of Mucilaginibacter phyllosphaerae sp. nov. isolated from the phyllosphere of Galium album.</title>
        <authorList>
            <person name="Aydogan E.L."/>
            <person name="Busse H.J."/>
            <person name="Moser G."/>
            <person name="Muller C."/>
            <person name="Kampfer P."/>
            <person name="Glaeser S.P."/>
        </authorList>
    </citation>
    <scope>NUCLEOTIDE SEQUENCE [LARGE SCALE GENOMIC DNA]</scope>
    <source>
        <strain evidence="4 5">PP-F2FG21</strain>
    </source>
</reference>
<evidence type="ECO:0000256" key="1">
    <source>
        <dbReference type="SAM" id="SignalP"/>
    </source>
</evidence>
<feature type="domain" description="Thioredoxin" evidence="2">
    <location>
        <begin position="293"/>
        <end position="435"/>
    </location>
</feature>
<dbReference type="SUPFAM" id="SSF52833">
    <property type="entry name" value="Thioredoxin-like"/>
    <property type="match status" value="1"/>
</dbReference>
<dbReference type="GO" id="GO:0016853">
    <property type="term" value="F:isomerase activity"/>
    <property type="evidence" value="ECO:0007669"/>
    <property type="project" value="UniProtKB-KW"/>
</dbReference>
<reference evidence="4" key="2">
    <citation type="submission" date="2019-03" db="EMBL/GenBank/DDBJ databases">
        <authorList>
            <person name="Yan Y.-Q."/>
            <person name="Du Z.-J."/>
        </authorList>
    </citation>
    <scope>NUCLEOTIDE SEQUENCE</scope>
    <source>
        <strain evidence="4">PP-F2FG21</strain>
    </source>
</reference>
<keyword evidence="1" id="KW-0732">Signal</keyword>
<accession>A0A4Y8AF91</accession>
<dbReference type="EMBL" id="SNQG01000002">
    <property type="protein sequence ID" value="TEW67438.1"/>
    <property type="molecule type" value="Genomic_DNA"/>
</dbReference>
<reference evidence="3 6" key="3">
    <citation type="submission" date="2020-08" db="EMBL/GenBank/DDBJ databases">
        <title>Genomic Encyclopedia of Type Strains, Phase IV (KMG-IV): sequencing the most valuable type-strain genomes for metagenomic binning, comparative biology and taxonomic classification.</title>
        <authorList>
            <person name="Goeker M."/>
        </authorList>
    </citation>
    <scope>NUCLEOTIDE SEQUENCE [LARGE SCALE GENOMIC DNA]</scope>
    <source>
        <strain evidence="3 6">DSM 100995</strain>
    </source>
</reference>
<dbReference type="OrthoDB" id="1095575at2"/>
<dbReference type="EMBL" id="JACIEG010000002">
    <property type="protein sequence ID" value="MBB3968939.1"/>
    <property type="molecule type" value="Genomic_DNA"/>
</dbReference>
<proteinExistence type="predicted"/>
<dbReference type="Proteomes" id="UP000297248">
    <property type="component" value="Unassembled WGS sequence"/>
</dbReference>
<dbReference type="AlphaFoldDB" id="A0A4Y8AF91"/>
<dbReference type="InterPro" id="IPR013766">
    <property type="entry name" value="Thioredoxin_domain"/>
</dbReference>
<evidence type="ECO:0000313" key="3">
    <source>
        <dbReference type="EMBL" id="MBB3968939.1"/>
    </source>
</evidence>
<dbReference type="InterPro" id="IPR036249">
    <property type="entry name" value="Thioredoxin-like_sf"/>
</dbReference>
<name>A0A4Y8AF91_9SPHI</name>
<organism evidence="4 5">
    <name type="scientific">Mucilaginibacter phyllosphaerae</name>
    <dbReference type="NCBI Taxonomy" id="1812349"/>
    <lineage>
        <taxon>Bacteria</taxon>
        <taxon>Pseudomonadati</taxon>
        <taxon>Bacteroidota</taxon>
        <taxon>Sphingobacteriia</taxon>
        <taxon>Sphingobacteriales</taxon>
        <taxon>Sphingobacteriaceae</taxon>
        <taxon>Mucilaginibacter</taxon>
    </lineage>
</organism>
<keyword evidence="3" id="KW-0413">Isomerase</keyword>
<sequence>MKILKNFILYCALCLNFVASNVLAQNININIANTSGFGSMQMPTDRVPDSVIINVPDPKRFSDWSLRRMPYYKSQARFENVKSDAGSQRNYKDFVQRYDVDTTYLISQKIVSNYIYLLTGIDSAGKKHVIIDTNNDHDLNNEQEYVFDPKTFKQTLPVIQSWVSYYDGRIIRWGKVLLQIDPYNLTYDDDHYKSAVEKQLDISLNVLTYNKAGYFTIGRQLYKISLINYDGMHPKTPYNINIQKLPFDKKNNNEYYYKSIDTIGVAADLYQVKDMTGNKLALVYIGKSNGSGAETGTMAPDIVSKDIRSNSDFKLGDEKGKYILLDFWGSWCRPCIKLIPELRKLNKTYQDKIKFVSIAYDKVKDKGKLLKLIEDNEMHWLQLLDNREVKNGIIDQFKVNEFPTSILIDPKGKVVYRGIGEKGLTGAIDFFKNKK</sequence>
<comment type="caution">
    <text evidence="4">The sequence shown here is derived from an EMBL/GenBank/DDBJ whole genome shotgun (WGS) entry which is preliminary data.</text>
</comment>
<dbReference type="PANTHER" id="PTHR42852">
    <property type="entry name" value="THIOL:DISULFIDE INTERCHANGE PROTEIN DSBE"/>
    <property type="match status" value="1"/>
</dbReference>
<dbReference type="CDD" id="cd02966">
    <property type="entry name" value="TlpA_like_family"/>
    <property type="match status" value="1"/>
</dbReference>